<accession>A0A6A5ZZR1</accession>
<dbReference type="OrthoDB" id="3795193at2759"/>
<keyword evidence="2" id="KW-1185">Reference proteome</keyword>
<dbReference type="Proteomes" id="UP000799771">
    <property type="component" value="Unassembled WGS sequence"/>
</dbReference>
<feature type="non-terminal residue" evidence="1">
    <location>
        <position position="191"/>
    </location>
</feature>
<protein>
    <submittedName>
        <fullName evidence="1">Uncharacterized protein</fullName>
    </submittedName>
</protein>
<gene>
    <name evidence="1" type="ORF">P153DRAFT_257745</name>
</gene>
<evidence type="ECO:0000313" key="2">
    <source>
        <dbReference type="Proteomes" id="UP000799771"/>
    </source>
</evidence>
<sequence length="191" mass="21748">PAARQLAFMNLAQAEAAMADRVIEQRWNPPVYDPTLPQNDSDRVEWVKRLLGAMQDTSICDDKKDSDTFKNRWLNPHIPFHNPQAMEKVCWKLLDIAERLHELGPAALDVYDSTALKEVKKSRDLKFGERLEGVCTLLRLTKARCDKMMKGEGLDMAVGCPLQKISLSKMNHGQNGKRQKYIEKGRPMVEG</sequence>
<name>A0A6A5ZZR1_9PLEO</name>
<reference evidence="1" key="1">
    <citation type="journal article" date="2020" name="Stud. Mycol.">
        <title>101 Dothideomycetes genomes: a test case for predicting lifestyles and emergence of pathogens.</title>
        <authorList>
            <person name="Haridas S."/>
            <person name="Albert R."/>
            <person name="Binder M."/>
            <person name="Bloem J."/>
            <person name="Labutti K."/>
            <person name="Salamov A."/>
            <person name="Andreopoulos B."/>
            <person name="Baker S."/>
            <person name="Barry K."/>
            <person name="Bills G."/>
            <person name="Bluhm B."/>
            <person name="Cannon C."/>
            <person name="Castanera R."/>
            <person name="Culley D."/>
            <person name="Daum C."/>
            <person name="Ezra D."/>
            <person name="Gonzalez J."/>
            <person name="Henrissat B."/>
            <person name="Kuo A."/>
            <person name="Liang C."/>
            <person name="Lipzen A."/>
            <person name="Lutzoni F."/>
            <person name="Magnuson J."/>
            <person name="Mondo S."/>
            <person name="Nolan M."/>
            <person name="Ohm R."/>
            <person name="Pangilinan J."/>
            <person name="Park H.-J."/>
            <person name="Ramirez L."/>
            <person name="Alfaro M."/>
            <person name="Sun H."/>
            <person name="Tritt A."/>
            <person name="Yoshinaga Y."/>
            <person name="Zwiers L.-H."/>
            <person name="Turgeon B."/>
            <person name="Goodwin S."/>
            <person name="Spatafora J."/>
            <person name="Crous P."/>
            <person name="Grigoriev I."/>
        </authorList>
    </citation>
    <scope>NUCLEOTIDE SEQUENCE</scope>
    <source>
        <strain evidence="1">CBS 119687</strain>
    </source>
</reference>
<dbReference type="EMBL" id="ML977519">
    <property type="protein sequence ID" value="KAF2124383.1"/>
    <property type="molecule type" value="Genomic_DNA"/>
</dbReference>
<evidence type="ECO:0000313" key="1">
    <source>
        <dbReference type="EMBL" id="KAF2124383.1"/>
    </source>
</evidence>
<organism evidence="1 2">
    <name type="scientific">Dothidotthia symphoricarpi CBS 119687</name>
    <dbReference type="NCBI Taxonomy" id="1392245"/>
    <lineage>
        <taxon>Eukaryota</taxon>
        <taxon>Fungi</taxon>
        <taxon>Dikarya</taxon>
        <taxon>Ascomycota</taxon>
        <taxon>Pezizomycotina</taxon>
        <taxon>Dothideomycetes</taxon>
        <taxon>Pleosporomycetidae</taxon>
        <taxon>Pleosporales</taxon>
        <taxon>Dothidotthiaceae</taxon>
        <taxon>Dothidotthia</taxon>
    </lineage>
</organism>
<feature type="non-terminal residue" evidence="1">
    <location>
        <position position="1"/>
    </location>
</feature>
<dbReference type="GeneID" id="54403223"/>
<dbReference type="AlphaFoldDB" id="A0A6A5ZZR1"/>
<dbReference type="RefSeq" id="XP_033518776.1">
    <property type="nucleotide sequence ID" value="XM_033662791.1"/>
</dbReference>
<proteinExistence type="predicted"/>